<dbReference type="InterPro" id="IPR015947">
    <property type="entry name" value="PUA-like_sf"/>
</dbReference>
<evidence type="ECO:0000256" key="1">
    <source>
        <dbReference type="ARBA" id="ARBA00008675"/>
    </source>
</evidence>
<dbReference type="SMART" id="SM00464">
    <property type="entry name" value="LON"/>
    <property type="match status" value="1"/>
</dbReference>
<evidence type="ECO:0000256" key="2">
    <source>
        <dbReference type="PROSITE-ProRule" id="PRU01251"/>
    </source>
</evidence>
<sequence>MRDFRDAKAMAQTLRDSLQIKSISISHGESLELVSRMFGLADWNTMSAMLLADRRDGKTPPARAQATGLQTGITSYPAVPLRDLVPFPTATYPLFVGRPKTMQALDHAFERQREVVLAIQKESGTDEPGEGDVHAIGVLAQLLELETLPDGTLKVLTQVNRRVLIHRFVTGSGAFEAEVAALGEGPIPDAPELILRAVKRFERYAAARDIRIPGIWPLLEQTRDPGRVADIIATRLRLPMGDKQSLLATLDPVARLKQVDAFMDFGRPLSPALQATKLRALGYATERHHQYATLEHLLLALLDDADASAVMQDCNADLDAMRTSLKAYVDRGLNNIAAQDGREAKPTAAFERAEQRAEIHAHELGRTAVTGANMLIGIFPETRSPAAQLLAEHRISRARVAELITGNASET</sequence>
<proteinExistence type="inferred from homology"/>
<dbReference type="Gene3D" id="2.30.130.40">
    <property type="entry name" value="LON domain-like"/>
    <property type="match status" value="1"/>
</dbReference>
<evidence type="ECO:0000313" key="5">
    <source>
        <dbReference type="EMBL" id="GLR86285.1"/>
    </source>
</evidence>
<dbReference type="InterPro" id="IPR004176">
    <property type="entry name" value="Clp_R_N"/>
</dbReference>
<keyword evidence="6" id="KW-1185">Reference proteome</keyword>
<dbReference type="SUPFAM" id="SSF88697">
    <property type="entry name" value="PUA domain-like"/>
    <property type="match status" value="1"/>
</dbReference>
<dbReference type="InterPro" id="IPR046336">
    <property type="entry name" value="Lon_prtase_N_sf"/>
</dbReference>
<feature type="domain" description="Lon N-terminal" evidence="3">
    <location>
        <begin position="76"/>
        <end position="267"/>
    </location>
</feature>
<evidence type="ECO:0000259" key="4">
    <source>
        <dbReference type="PROSITE" id="PS51903"/>
    </source>
</evidence>
<evidence type="ECO:0000259" key="3">
    <source>
        <dbReference type="PROSITE" id="PS51787"/>
    </source>
</evidence>
<gene>
    <name evidence="5" type="ORF">GCM10007857_29960</name>
</gene>
<dbReference type="RefSeq" id="WP_284266500.1">
    <property type="nucleotide sequence ID" value="NZ_BSOW01000009.1"/>
</dbReference>
<dbReference type="EMBL" id="BSOW01000009">
    <property type="protein sequence ID" value="GLR86285.1"/>
    <property type="molecule type" value="Genomic_DNA"/>
</dbReference>
<evidence type="ECO:0008006" key="7">
    <source>
        <dbReference type="Google" id="ProtNLM"/>
    </source>
</evidence>
<accession>A0ABQ6AW90</accession>
<dbReference type="Pfam" id="PF02190">
    <property type="entry name" value="LON_substr_bdg"/>
    <property type="match status" value="1"/>
</dbReference>
<name>A0ABQ6AW90_9BRAD</name>
<dbReference type="PROSITE" id="PS51787">
    <property type="entry name" value="LON_N"/>
    <property type="match status" value="1"/>
</dbReference>
<feature type="domain" description="Clp R" evidence="4">
    <location>
        <begin position="265"/>
        <end position="410"/>
    </location>
</feature>
<dbReference type="InterPro" id="IPR003111">
    <property type="entry name" value="Lon_prtase_N"/>
</dbReference>
<comment type="caution">
    <text evidence="5">The sequence shown here is derived from an EMBL/GenBank/DDBJ whole genome shotgun (WGS) entry which is preliminary data.</text>
</comment>
<dbReference type="Gene3D" id="1.20.58.1480">
    <property type="match status" value="1"/>
</dbReference>
<dbReference type="PROSITE" id="PS51903">
    <property type="entry name" value="CLP_R"/>
    <property type="match status" value="1"/>
</dbReference>
<dbReference type="InterPro" id="IPR045517">
    <property type="entry name" value="Glyoxalase_8"/>
</dbReference>
<reference evidence="6" key="1">
    <citation type="journal article" date="2019" name="Int. J. Syst. Evol. Microbiol.">
        <title>The Global Catalogue of Microorganisms (GCM) 10K type strain sequencing project: providing services to taxonomists for standard genome sequencing and annotation.</title>
        <authorList>
            <consortium name="The Broad Institute Genomics Platform"/>
            <consortium name="The Broad Institute Genome Sequencing Center for Infectious Disease"/>
            <person name="Wu L."/>
            <person name="Ma J."/>
        </authorList>
    </citation>
    <scope>NUCLEOTIDE SEQUENCE [LARGE SCALE GENOMIC DNA]</scope>
    <source>
        <strain evidence="6">NBRC 102520</strain>
    </source>
</reference>
<dbReference type="Proteomes" id="UP001156905">
    <property type="component" value="Unassembled WGS sequence"/>
</dbReference>
<dbReference type="SUPFAM" id="SSF81923">
    <property type="entry name" value="Double Clp-N motif"/>
    <property type="match status" value="1"/>
</dbReference>
<dbReference type="Pfam" id="PF02861">
    <property type="entry name" value="Clp_N"/>
    <property type="match status" value="1"/>
</dbReference>
<organism evidence="5 6">
    <name type="scientific">Bradyrhizobium iriomotense</name>
    <dbReference type="NCBI Taxonomy" id="441950"/>
    <lineage>
        <taxon>Bacteria</taxon>
        <taxon>Pseudomonadati</taxon>
        <taxon>Pseudomonadota</taxon>
        <taxon>Alphaproteobacteria</taxon>
        <taxon>Hyphomicrobiales</taxon>
        <taxon>Nitrobacteraceae</taxon>
        <taxon>Bradyrhizobium</taxon>
    </lineage>
</organism>
<keyword evidence="2" id="KW-0677">Repeat</keyword>
<protein>
    <recommendedName>
        <fullName evidence="7">ATP-dependent protease</fullName>
    </recommendedName>
</protein>
<evidence type="ECO:0000313" key="6">
    <source>
        <dbReference type="Proteomes" id="UP001156905"/>
    </source>
</evidence>
<comment type="similarity">
    <text evidence="1">Belongs to the ClpA/ClpB family.</text>
</comment>
<dbReference type="Pfam" id="PF20066">
    <property type="entry name" value="Glyoxalase_8"/>
    <property type="match status" value="1"/>
</dbReference>
<dbReference type="Gene3D" id="1.10.1780.10">
    <property type="entry name" value="Clp, N-terminal domain"/>
    <property type="match status" value="1"/>
</dbReference>
<dbReference type="InterPro" id="IPR036628">
    <property type="entry name" value="Clp_N_dom_sf"/>
</dbReference>